<organism evidence="1 2">
    <name type="scientific">Trichinella murrelli</name>
    <dbReference type="NCBI Taxonomy" id="144512"/>
    <lineage>
        <taxon>Eukaryota</taxon>
        <taxon>Metazoa</taxon>
        <taxon>Ecdysozoa</taxon>
        <taxon>Nematoda</taxon>
        <taxon>Enoplea</taxon>
        <taxon>Dorylaimia</taxon>
        <taxon>Trichinellida</taxon>
        <taxon>Trichinellidae</taxon>
        <taxon>Trichinella</taxon>
    </lineage>
</organism>
<accession>A0A0V0U312</accession>
<name>A0A0V0U312_9BILA</name>
<evidence type="ECO:0000313" key="2">
    <source>
        <dbReference type="Proteomes" id="UP000055048"/>
    </source>
</evidence>
<gene>
    <name evidence="1" type="ORF">T05_5238</name>
</gene>
<protein>
    <submittedName>
        <fullName evidence="1">Uncharacterized protein</fullName>
    </submittedName>
</protein>
<dbReference type="AlphaFoldDB" id="A0A0V0U312"/>
<comment type="caution">
    <text evidence="1">The sequence shown here is derived from an EMBL/GenBank/DDBJ whole genome shotgun (WGS) entry which is preliminary data.</text>
</comment>
<dbReference type="EMBL" id="JYDJ01000072">
    <property type="protein sequence ID" value="KRX45656.1"/>
    <property type="molecule type" value="Genomic_DNA"/>
</dbReference>
<evidence type="ECO:0000313" key="1">
    <source>
        <dbReference type="EMBL" id="KRX45656.1"/>
    </source>
</evidence>
<sequence length="99" mass="10741">MSGQGNENGNREHSSTTVNIYRLLDVDGSGPLKLILIRSKGAVALISFPESPLKNRGFPFSSNSARGGHPLDFFHCVWQIFASCVVGHTSYSGMTQIVM</sequence>
<dbReference type="OrthoDB" id="5914732at2759"/>
<proteinExistence type="predicted"/>
<reference evidence="1 2" key="1">
    <citation type="submission" date="2015-01" db="EMBL/GenBank/DDBJ databases">
        <title>Evolution of Trichinella species and genotypes.</title>
        <authorList>
            <person name="Korhonen P.K."/>
            <person name="Edoardo P."/>
            <person name="Giuseppe L.R."/>
            <person name="Gasser R.B."/>
        </authorList>
    </citation>
    <scope>NUCLEOTIDE SEQUENCE [LARGE SCALE GENOMIC DNA]</scope>
    <source>
        <strain evidence="1">ISS417</strain>
    </source>
</reference>
<dbReference type="Proteomes" id="UP000055048">
    <property type="component" value="Unassembled WGS sequence"/>
</dbReference>
<keyword evidence="2" id="KW-1185">Reference proteome</keyword>